<comment type="subcellular location">
    <subcellularLocation>
        <location evidence="6">Cytoplasm</location>
    </subcellularLocation>
</comment>
<dbReference type="PROSITE" id="PS50967">
    <property type="entry name" value="HRDC"/>
    <property type="match status" value="1"/>
</dbReference>
<dbReference type="InterPro" id="IPR002121">
    <property type="entry name" value="HRDC_dom"/>
</dbReference>
<dbReference type="Pfam" id="PF01612">
    <property type="entry name" value="DNA_pol_A_exo1"/>
    <property type="match status" value="1"/>
</dbReference>
<dbReference type="Pfam" id="PF00570">
    <property type="entry name" value="HRDC"/>
    <property type="match status" value="1"/>
</dbReference>
<evidence type="ECO:0000256" key="1">
    <source>
        <dbReference type="ARBA" id="ARBA00022490"/>
    </source>
</evidence>
<comment type="caution">
    <text evidence="9">The sequence shown here is derived from an EMBL/GenBank/DDBJ whole genome shotgun (WGS) entry which is preliminary data.</text>
</comment>
<dbReference type="GO" id="GO:0033890">
    <property type="term" value="F:ribonuclease D activity"/>
    <property type="evidence" value="ECO:0007669"/>
    <property type="project" value="UniProtKB-UniRule"/>
</dbReference>
<dbReference type="InterPro" id="IPR012337">
    <property type="entry name" value="RNaseH-like_sf"/>
</dbReference>
<feature type="domain" description="HRDC" evidence="8">
    <location>
        <begin position="218"/>
        <end position="299"/>
    </location>
</feature>
<dbReference type="AlphaFoldDB" id="A0A502G7V1"/>
<evidence type="ECO:0000256" key="6">
    <source>
        <dbReference type="HAMAP-Rule" id="MF_01899"/>
    </source>
</evidence>
<feature type="region of interest" description="Disordered" evidence="7">
    <location>
        <begin position="392"/>
        <end position="458"/>
    </location>
</feature>
<dbReference type="NCBIfam" id="TIGR01388">
    <property type="entry name" value="rnd"/>
    <property type="match status" value="1"/>
</dbReference>
<dbReference type="InterPro" id="IPR036397">
    <property type="entry name" value="RNaseH_sf"/>
</dbReference>
<comment type="cofactor">
    <cofactor evidence="6">
        <name>a divalent metal cation</name>
        <dbReference type="ChEBI" id="CHEBI:60240"/>
    </cofactor>
</comment>
<dbReference type="SMART" id="SM00474">
    <property type="entry name" value="35EXOc"/>
    <property type="match status" value="1"/>
</dbReference>
<evidence type="ECO:0000256" key="4">
    <source>
        <dbReference type="ARBA" id="ARBA00022801"/>
    </source>
</evidence>
<dbReference type="PANTHER" id="PTHR47649">
    <property type="entry name" value="RIBONUCLEASE D"/>
    <property type="match status" value="1"/>
</dbReference>
<reference evidence="9 10" key="1">
    <citation type="journal article" date="2019" name="Environ. Microbiol.">
        <title>Species interactions and distinct microbial communities in high Arctic permafrost affected cryosols are associated with the CH4 and CO2 gas fluxes.</title>
        <authorList>
            <person name="Altshuler I."/>
            <person name="Hamel J."/>
            <person name="Turney S."/>
            <person name="Magnuson E."/>
            <person name="Levesque R."/>
            <person name="Greer C."/>
            <person name="Whyte L.G."/>
        </authorList>
    </citation>
    <scope>NUCLEOTIDE SEQUENCE [LARGE SCALE GENOMIC DNA]</scope>
    <source>
        <strain evidence="9 10">S9.3B</strain>
    </source>
</reference>
<dbReference type="InterPro" id="IPR044876">
    <property type="entry name" value="HRDC_dom_sf"/>
</dbReference>
<keyword evidence="1 6" id="KW-0963">Cytoplasm</keyword>
<keyword evidence="3 6" id="KW-0540">Nuclease</keyword>
<organism evidence="9 10">
    <name type="scientific">Muricoccus nepalensis</name>
    <dbReference type="NCBI Taxonomy" id="1854500"/>
    <lineage>
        <taxon>Bacteria</taxon>
        <taxon>Pseudomonadati</taxon>
        <taxon>Pseudomonadota</taxon>
        <taxon>Alphaproteobacteria</taxon>
        <taxon>Acetobacterales</taxon>
        <taxon>Roseomonadaceae</taxon>
        <taxon>Muricoccus</taxon>
    </lineage>
</organism>
<dbReference type="HAMAP" id="MF_01899">
    <property type="entry name" value="RNase_D"/>
    <property type="match status" value="1"/>
</dbReference>
<dbReference type="SUPFAM" id="SSF53098">
    <property type="entry name" value="Ribonuclease H-like"/>
    <property type="match status" value="1"/>
</dbReference>
<protein>
    <recommendedName>
        <fullName evidence="6">Ribonuclease D</fullName>
        <shortName evidence="6">RNase D</shortName>
        <ecNumber evidence="6">3.1.13.5</ecNumber>
    </recommendedName>
</protein>
<dbReference type="GO" id="GO:0008408">
    <property type="term" value="F:3'-5' exonuclease activity"/>
    <property type="evidence" value="ECO:0007669"/>
    <property type="project" value="InterPro"/>
</dbReference>
<dbReference type="Gene3D" id="3.30.420.10">
    <property type="entry name" value="Ribonuclease H-like superfamily/Ribonuclease H"/>
    <property type="match status" value="1"/>
</dbReference>
<dbReference type="SUPFAM" id="SSF47819">
    <property type="entry name" value="HRDC-like"/>
    <property type="match status" value="2"/>
</dbReference>
<dbReference type="OrthoDB" id="9800549at2"/>
<dbReference type="Proteomes" id="UP000317078">
    <property type="component" value="Unassembled WGS sequence"/>
</dbReference>
<dbReference type="EC" id="3.1.13.5" evidence="6"/>
<dbReference type="InterPro" id="IPR010997">
    <property type="entry name" value="HRDC-like_sf"/>
</dbReference>
<dbReference type="SMART" id="SM00341">
    <property type="entry name" value="HRDC"/>
    <property type="match status" value="1"/>
</dbReference>
<dbReference type="PANTHER" id="PTHR47649:SF1">
    <property type="entry name" value="RIBONUCLEASE D"/>
    <property type="match status" value="1"/>
</dbReference>
<keyword evidence="2 6" id="KW-0819">tRNA processing</keyword>
<dbReference type="InterPro" id="IPR002562">
    <property type="entry name" value="3'-5'_exonuclease_dom"/>
</dbReference>
<keyword evidence="4 6" id="KW-0378">Hydrolase</keyword>
<dbReference type="GO" id="GO:0003676">
    <property type="term" value="F:nucleic acid binding"/>
    <property type="evidence" value="ECO:0007669"/>
    <property type="project" value="InterPro"/>
</dbReference>
<sequence>MSRRPAADPEPVLITKTEELVPLCGRLRQEPFVTVDTEFMRERTYWPELCVVQLGGSQDTAVVDAMAPGLDLAPLGALLADEEVVKVFHACRQDVEIFLLRFGRTPQPMFDTQVAAMVAGFGDQASYDSLARALAGAQIDKAHRFSDWAARPLSPAQITYAAGDVTHLRRVYVALRDRLARDGRLDWVGEEMAALTDPATYGTDPDNAWERLRPRTTNRRFLGTLRAIAAWREREAQRVNIPRQRLLRDESLLEVAATAPADAGALARARGVTEGFARGKSGASLLAAIEEARALPEDALPEAPRERGGASPSPALVALLKVLLAAKAEEHQVAPRLLASSEDLDRLAAEAPGDLPVLQGWRRRVFGEDALALRGGELALGVEGRRVRLIRPGAAPGEGSGVDSGEATSQAGRAGAGKARAARPKGARGGRAAAAGEAADPAGEAPHDGVATSPLATD</sequence>
<accession>A0A502G7V1</accession>
<evidence type="ECO:0000313" key="9">
    <source>
        <dbReference type="EMBL" id="TPG58085.1"/>
    </source>
</evidence>
<proteinExistence type="inferred from homology"/>
<comment type="similarity">
    <text evidence="6">Belongs to the RNase D family.</text>
</comment>
<dbReference type="InterPro" id="IPR051086">
    <property type="entry name" value="RNase_D-like"/>
</dbReference>
<evidence type="ECO:0000256" key="2">
    <source>
        <dbReference type="ARBA" id="ARBA00022694"/>
    </source>
</evidence>
<comment type="function">
    <text evidence="6">Exonuclease involved in the 3' processing of various precursor tRNAs. Initiates hydrolysis at the 3'-terminus of an RNA molecule and releases 5'-mononucleotides.</text>
</comment>
<evidence type="ECO:0000259" key="8">
    <source>
        <dbReference type="PROSITE" id="PS50967"/>
    </source>
</evidence>
<dbReference type="CDD" id="cd06142">
    <property type="entry name" value="RNaseD_exo"/>
    <property type="match status" value="1"/>
</dbReference>
<evidence type="ECO:0000256" key="3">
    <source>
        <dbReference type="ARBA" id="ARBA00022722"/>
    </source>
</evidence>
<name>A0A502G7V1_9PROT</name>
<evidence type="ECO:0000256" key="7">
    <source>
        <dbReference type="SAM" id="MobiDB-lite"/>
    </source>
</evidence>
<dbReference type="GO" id="GO:0042780">
    <property type="term" value="P:tRNA 3'-end processing"/>
    <property type="evidence" value="ECO:0007669"/>
    <property type="project" value="UniProtKB-UniRule"/>
</dbReference>
<keyword evidence="5 6" id="KW-0269">Exonuclease</keyword>
<dbReference type="EMBL" id="RCZP01000006">
    <property type="protein sequence ID" value="TPG58085.1"/>
    <property type="molecule type" value="Genomic_DNA"/>
</dbReference>
<evidence type="ECO:0000313" key="10">
    <source>
        <dbReference type="Proteomes" id="UP000317078"/>
    </source>
</evidence>
<dbReference type="InterPro" id="IPR006292">
    <property type="entry name" value="RNase_D"/>
</dbReference>
<dbReference type="GO" id="GO:0000166">
    <property type="term" value="F:nucleotide binding"/>
    <property type="evidence" value="ECO:0007669"/>
    <property type="project" value="InterPro"/>
</dbReference>
<gene>
    <name evidence="6 9" type="primary">rnd</name>
    <name evidence="9" type="ORF">EAH89_08960</name>
</gene>
<comment type="catalytic activity">
    <reaction evidence="6">
        <text>Exonucleolytic cleavage that removes extra residues from the 3'-terminus of tRNA to produce 5'-mononucleotides.</text>
        <dbReference type="EC" id="3.1.13.5"/>
    </reaction>
</comment>
<evidence type="ECO:0000256" key="5">
    <source>
        <dbReference type="ARBA" id="ARBA00022839"/>
    </source>
</evidence>
<keyword evidence="10" id="KW-1185">Reference proteome</keyword>
<dbReference type="Gene3D" id="1.10.150.80">
    <property type="entry name" value="HRDC domain"/>
    <property type="match status" value="1"/>
</dbReference>
<feature type="compositionally biased region" description="Low complexity" evidence="7">
    <location>
        <begin position="430"/>
        <end position="444"/>
    </location>
</feature>
<dbReference type="GO" id="GO:0005737">
    <property type="term" value="C:cytoplasm"/>
    <property type="evidence" value="ECO:0007669"/>
    <property type="project" value="UniProtKB-SubCell"/>
</dbReference>